<evidence type="ECO:0008006" key="4">
    <source>
        <dbReference type="Google" id="ProtNLM"/>
    </source>
</evidence>
<feature type="compositionally biased region" description="Low complexity" evidence="1">
    <location>
        <begin position="40"/>
        <end position="59"/>
    </location>
</feature>
<proteinExistence type="predicted"/>
<gene>
    <name evidence="2" type="ORF">ACHE_40166S</name>
</gene>
<protein>
    <recommendedName>
        <fullName evidence="4">SMP domain-containing protein</fullName>
    </recommendedName>
</protein>
<dbReference type="KEGG" id="ache:ACHE_40166S"/>
<dbReference type="AlphaFoldDB" id="A0A7R7ZNS9"/>
<feature type="region of interest" description="Disordered" evidence="1">
    <location>
        <begin position="1"/>
        <end position="59"/>
    </location>
</feature>
<dbReference type="Proteomes" id="UP000637239">
    <property type="component" value="Chromosome 4"/>
</dbReference>
<reference evidence="2" key="1">
    <citation type="submission" date="2021-01" db="EMBL/GenBank/DDBJ databases">
        <authorList>
            <consortium name="Aspergillus chevalieri M1 genome sequencing consortium"/>
            <person name="Kazuki M."/>
            <person name="Futagami T."/>
        </authorList>
    </citation>
    <scope>NUCLEOTIDE SEQUENCE</scope>
    <source>
        <strain evidence="2">M1</strain>
    </source>
</reference>
<sequence length="59" mass="6136">MSNQMTKSDASRIQSSQSRSGHNTGAGSFAARSQSAGDRNSNTSTNSQSNKGQQSKTGK</sequence>
<organism evidence="2 3">
    <name type="scientific">Aspergillus chevalieri</name>
    <name type="common">Eurotium chevalieri</name>
    <dbReference type="NCBI Taxonomy" id="182096"/>
    <lineage>
        <taxon>Eukaryota</taxon>
        <taxon>Fungi</taxon>
        <taxon>Dikarya</taxon>
        <taxon>Ascomycota</taxon>
        <taxon>Pezizomycotina</taxon>
        <taxon>Eurotiomycetes</taxon>
        <taxon>Eurotiomycetidae</taxon>
        <taxon>Eurotiales</taxon>
        <taxon>Aspergillaceae</taxon>
        <taxon>Aspergillus</taxon>
        <taxon>Aspergillus subgen. Aspergillus</taxon>
    </lineage>
</organism>
<feature type="compositionally biased region" description="Polar residues" evidence="1">
    <location>
        <begin position="1"/>
        <end position="39"/>
    </location>
</feature>
<dbReference type="RefSeq" id="XP_043136124.1">
    <property type="nucleotide sequence ID" value="XM_043278335.1"/>
</dbReference>
<accession>A0A7R7ZNS9</accession>
<evidence type="ECO:0000313" key="2">
    <source>
        <dbReference type="EMBL" id="BCR87602.1"/>
    </source>
</evidence>
<dbReference type="GeneID" id="66981961"/>
<evidence type="ECO:0000313" key="3">
    <source>
        <dbReference type="Proteomes" id="UP000637239"/>
    </source>
</evidence>
<evidence type="ECO:0000256" key="1">
    <source>
        <dbReference type="SAM" id="MobiDB-lite"/>
    </source>
</evidence>
<keyword evidence="3" id="KW-1185">Reference proteome</keyword>
<dbReference type="EMBL" id="AP024419">
    <property type="protein sequence ID" value="BCR87602.1"/>
    <property type="molecule type" value="Genomic_DNA"/>
</dbReference>
<reference evidence="2" key="2">
    <citation type="submission" date="2021-02" db="EMBL/GenBank/DDBJ databases">
        <title>Aspergillus chevalieri M1 genome sequence.</title>
        <authorList>
            <person name="Kadooka C."/>
            <person name="Mori K."/>
            <person name="Futagami T."/>
        </authorList>
    </citation>
    <scope>NUCLEOTIDE SEQUENCE</scope>
    <source>
        <strain evidence="2">M1</strain>
    </source>
</reference>
<name>A0A7R7ZNS9_ASPCH</name>